<dbReference type="OrthoDB" id="9781459at2"/>
<protein>
    <submittedName>
        <fullName evidence="1">Uncharacterized protein</fullName>
    </submittedName>
</protein>
<evidence type="ECO:0000313" key="1">
    <source>
        <dbReference type="EMBL" id="RNL43075.1"/>
    </source>
</evidence>
<name>A0A369LG33_9ACTN</name>
<dbReference type="Pfam" id="PF09605">
    <property type="entry name" value="Trep_Strep"/>
    <property type="match status" value="1"/>
</dbReference>
<reference evidence="2" key="1">
    <citation type="submission" date="2018-05" db="EMBL/GenBank/DDBJ databases">
        <title>Genome Sequencing of selected type strains of the family Eggerthellaceae.</title>
        <authorList>
            <person name="Danylec N."/>
            <person name="Stoll D.A."/>
            <person name="Doetsch A."/>
            <person name="Huch M."/>
        </authorList>
    </citation>
    <scope>NUCLEOTIDE SEQUENCE [LARGE SCALE GENOMIC DNA]</scope>
    <source>
        <strain evidence="2">DSM 16106</strain>
    </source>
</reference>
<dbReference type="AlphaFoldDB" id="A0A369LG33"/>
<dbReference type="InterPro" id="IPR011733">
    <property type="entry name" value="CHP02185_IM"/>
</dbReference>
<keyword evidence="2" id="KW-1185">Reference proteome</keyword>
<sequence>MESATQEKKKLGIKDFALMGIFGAVMFALAMVLMMVTGVTPVVYLFYPAVFAFASGPLFMLVAVKVRTFGAFLVPSAVMGVLLGLMGAQTLLITVIVFGLIAEAIANSGSYRDFKRIAIAYVVLMLGFYAGDIAPIYVFTDWYIQQATGGAAGVDMTYLNELIGTAKSWLGIASVIACVVGAAAGVVVGRKILRKHFVKAGLV</sequence>
<dbReference type="NCBIfam" id="TIGR02185">
    <property type="entry name" value="Trep_Strep"/>
    <property type="match status" value="1"/>
</dbReference>
<evidence type="ECO:0000313" key="2">
    <source>
        <dbReference type="Proteomes" id="UP000278632"/>
    </source>
</evidence>
<accession>A0A369LG33</accession>
<gene>
    <name evidence="1" type="ORF">DMP08_07825</name>
</gene>
<dbReference type="EMBL" id="QICD01000014">
    <property type="protein sequence ID" value="RNL43075.1"/>
    <property type="molecule type" value="Genomic_DNA"/>
</dbReference>
<proteinExistence type="predicted"/>
<comment type="caution">
    <text evidence="1">The sequence shown here is derived from an EMBL/GenBank/DDBJ whole genome shotgun (WGS) entry which is preliminary data.</text>
</comment>
<dbReference type="Proteomes" id="UP000278632">
    <property type="component" value="Unassembled WGS sequence"/>
</dbReference>
<organism evidence="1 2">
    <name type="scientific">Paraeggerthella hongkongensis</name>
    <dbReference type="NCBI Taxonomy" id="230658"/>
    <lineage>
        <taxon>Bacteria</taxon>
        <taxon>Bacillati</taxon>
        <taxon>Actinomycetota</taxon>
        <taxon>Coriobacteriia</taxon>
        <taxon>Eggerthellales</taxon>
        <taxon>Eggerthellaceae</taxon>
        <taxon>Paraeggerthella</taxon>
    </lineage>
</organism>
<dbReference type="RefSeq" id="WP_114566811.1">
    <property type="nucleotide sequence ID" value="NZ_QICD01000014.1"/>
</dbReference>